<evidence type="ECO:0000256" key="3">
    <source>
        <dbReference type="ARBA" id="ARBA00010541"/>
    </source>
</evidence>
<dbReference type="CDD" id="cd10839">
    <property type="entry name" value="cpPDZ1_DegP-like"/>
    <property type="match status" value="1"/>
</dbReference>
<proteinExistence type="inferred from homology"/>
<evidence type="ECO:0000259" key="17">
    <source>
        <dbReference type="PROSITE" id="PS50106"/>
    </source>
</evidence>
<feature type="binding site" evidence="15">
    <location>
        <position position="163"/>
    </location>
    <ligand>
        <name>substrate</name>
    </ligand>
</feature>
<comment type="subcellular location">
    <subcellularLocation>
        <location evidence="2">Periplasm</location>
    </subcellularLocation>
</comment>
<evidence type="ECO:0000256" key="11">
    <source>
        <dbReference type="ARBA" id="ARBA00022825"/>
    </source>
</evidence>
<keyword evidence="19" id="KW-1185">Reference proteome</keyword>
<keyword evidence="10" id="KW-0378">Hydrolase</keyword>
<evidence type="ECO:0000256" key="13">
    <source>
        <dbReference type="ARBA" id="ARBA00032850"/>
    </source>
</evidence>
<accession>A0A1K2H7N5</accession>
<feature type="binding site" evidence="15">
    <location>
        <begin position="234"/>
        <end position="236"/>
    </location>
    <ligand>
        <name>substrate</name>
    </ligand>
</feature>
<evidence type="ECO:0000256" key="4">
    <source>
        <dbReference type="ARBA" id="ARBA00013035"/>
    </source>
</evidence>
<dbReference type="STRING" id="1121279.SAMN02745887_00652"/>
<dbReference type="CDD" id="cd06779">
    <property type="entry name" value="cpPDZ_Deg_HtrA-like"/>
    <property type="match status" value="1"/>
</dbReference>
<dbReference type="PANTHER" id="PTHR22939:SF130">
    <property type="entry name" value="PERIPLASMIC SERINE ENDOPROTEASE DEGP-LIKE-RELATED"/>
    <property type="match status" value="1"/>
</dbReference>
<dbReference type="Pfam" id="PF13365">
    <property type="entry name" value="Trypsin_2"/>
    <property type="match status" value="1"/>
</dbReference>
<feature type="active site" description="Charge relay system" evidence="14">
    <location>
        <position position="163"/>
    </location>
</feature>
<dbReference type="InterPro" id="IPR011782">
    <property type="entry name" value="Pept_S1C_Do"/>
</dbReference>
<dbReference type="InterPro" id="IPR001478">
    <property type="entry name" value="PDZ"/>
</dbReference>
<evidence type="ECO:0000313" key="18">
    <source>
        <dbReference type="EMBL" id="SFZ72513.1"/>
    </source>
</evidence>
<evidence type="ECO:0000256" key="5">
    <source>
        <dbReference type="ARBA" id="ARBA00013958"/>
    </source>
</evidence>
<evidence type="ECO:0000256" key="14">
    <source>
        <dbReference type="PIRSR" id="PIRSR611782-1"/>
    </source>
</evidence>
<dbReference type="SMART" id="SM00228">
    <property type="entry name" value="PDZ"/>
    <property type="match status" value="2"/>
</dbReference>
<evidence type="ECO:0000256" key="15">
    <source>
        <dbReference type="PIRSR" id="PIRSR611782-2"/>
    </source>
</evidence>
<feature type="active site" description="Charge relay system" evidence="14">
    <location>
        <position position="236"/>
    </location>
</feature>
<evidence type="ECO:0000256" key="9">
    <source>
        <dbReference type="ARBA" id="ARBA00022764"/>
    </source>
</evidence>
<comment type="catalytic activity">
    <reaction evidence="1">
        <text>Acts on substrates that are at least partially unfolded. The cleavage site P1 residue is normally between a pair of hydrophobic residues, such as Val-|-Val.</text>
        <dbReference type="EC" id="3.4.21.107"/>
    </reaction>
</comment>
<dbReference type="SUPFAM" id="SSF50156">
    <property type="entry name" value="PDZ domain-like"/>
    <property type="match status" value="2"/>
</dbReference>
<feature type="chain" id="PRO_5038857736" description="Probable periplasmic serine endoprotease DegP-like" evidence="16">
    <location>
        <begin position="22"/>
        <end position="500"/>
    </location>
</feature>
<sequence>MKNSLLTAALIACGLIACTEAANVGAASQPVVAAAAPAVAASAPLVTGLPDFTALVEREGKAVVNISTAQIRRNAGNQQIPGLGGDDPFEFFRRFGFPIPPQGQRPQPREERAQSLGSGFIVEADGYVLTNAHVVADADEITVKLGDKREFKAKVVGSDARTDVAVLKIDAKNLPVVDLGSSEKLRVGEWVVAIGSPFGLENTVTAGIVSAKGRNLPDENFVPFIQTDAAVNPGNSGGPLFNVRGEVVGINSQIFSQSGGYMGLSFAIPIDEAMKIVAQLKSGGKVTRGRIGVGIQGLSDELAADFGLKSAKGALVSNVEPEGPAAKAGFKAGDVILKFNGREVEQSSDLPRIVGETKPGSAVPVEIWRDRSAKTLKVTVGELDQLADGRSAQRELKRDRGAAESLNKSGLTVRELNPRAAKELGIKFGLQVTNVEGPAARAGVQPGDVIVGLGGEELSSFAQLEQTIAKAKPGSSLPLRLRRGEAALFVSLKLPSKGEE</sequence>
<protein>
    <recommendedName>
        <fullName evidence="5">Probable periplasmic serine endoprotease DegP-like</fullName>
        <ecNumber evidence="4">3.4.21.107</ecNumber>
    </recommendedName>
    <alternativeName>
        <fullName evidence="13">Protease Do</fullName>
    </alternativeName>
</protein>
<evidence type="ECO:0000256" key="10">
    <source>
        <dbReference type="ARBA" id="ARBA00022801"/>
    </source>
</evidence>
<feature type="active site" description="Charge relay system" evidence="14">
    <location>
        <position position="133"/>
    </location>
</feature>
<dbReference type="PRINTS" id="PR00834">
    <property type="entry name" value="PROTEASES2C"/>
</dbReference>
<organism evidence="18 19">
    <name type="scientific">Chitinimonas taiwanensis DSM 18899</name>
    <dbReference type="NCBI Taxonomy" id="1121279"/>
    <lineage>
        <taxon>Bacteria</taxon>
        <taxon>Pseudomonadati</taxon>
        <taxon>Pseudomonadota</taxon>
        <taxon>Betaproteobacteria</taxon>
        <taxon>Neisseriales</taxon>
        <taxon>Chitinibacteraceae</taxon>
        <taxon>Chitinimonas</taxon>
    </lineage>
</organism>
<dbReference type="GO" id="GO:0006508">
    <property type="term" value="P:proteolysis"/>
    <property type="evidence" value="ECO:0007669"/>
    <property type="project" value="UniProtKB-KW"/>
</dbReference>
<keyword evidence="11" id="KW-0720">Serine protease</keyword>
<dbReference type="RefSeq" id="WP_084658105.1">
    <property type="nucleotide sequence ID" value="NZ_FPKR01000002.1"/>
</dbReference>
<evidence type="ECO:0000256" key="2">
    <source>
        <dbReference type="ARBA" id="ARBA00004418"/>
    </source>
</evidence>
<dbReference type="NCBIfam" id="TIGR02037">
    <property type="entry name" value="degP_htrA_DO"/>
    <property type="match status" value="1"/>
</dbReference>
<dbReference type="GO" id="GO:0004252">
    <property type="term" value="F:serine-type endopeptidase activity"/>
    <property type="evidence" value="ECO:0007669"/>
    <property type="project" value="InterPro"/>
</dbReference>
<dbReference type="EMBL" id="FPKR01000002">
    <property type="protein sequence ID" value="SFZ72513.1"/>
    <property type="molecule type" value="Genomic_DNA"/>
</dbReference>
<evidence type="ECO:0000313" key="19">
    <source>
        <dbReference type="Proteomes" id="UP000186513"/>
    </source>
</evidence>
<dbReference type="InterPro" id="IPR009003">
    <property type="entry name" value="Peptidase_S1_PA"/>
</dbReference>
<dbReference type="InterPro" id="IPR001940">
    <property type="entry name" value="Peptidase_S1C"/>
</dbReference>
<dbReference type="AlphaFoldDB" id="A0A1K2H7N5"/>
<dbReference type="Pfam" id="PF13180">
    <property type="entry name" value="PDZ_2"/>
    <property type="match status" value="1"/>
</dbReference>
<keyword evidence="8" id="KW-0677">Repeat</keyword>
<dbReference type="GO" id="GO:0042597">
    <property type="term" value="C:periplasmic space"/>
    <property type="evidence" value="ECO:0007669"/>
    <property type="project" value="UniProtKB-SubCell"/>
</dbReference>
<evidence type="ECO:0000256" key="16">
    <source>
        <dbReference type="SAM" id="SignalP"/>
    </source>
</evidence>
<evidence type="ECO:0000256" key="8">
    <source>
        <dbReference type="ARBA" id="ARBA00022737"/>
    </source>
</evidence>
<dbReference type="InterPro" id="IPR036034">
    <property type="entry name" value="PDZ_sf"/>
</dbReference>
<dbReference type="PROSITE" id="PS51257">
    <property type="entry name" value="PROKAR_LIPOPROTEIN"/>
    <property type="match status" value="1"/>
</dbReference>
<name>A0A1K2H7N5_9NEIS</name>
<feature type="signal peptide" evidence="16">
    <location>
        <begin position="1"/>
        <end position="21"/>
    </location>
</feature>
<keyword evidence="7 16" id="KW-0732">Signal</keyword>
<keyword evidence="6 18" id="KW-0645">Protease</keyword>
<evidence type="ECO:0000256" key="6">
    <source>
        <dbReference type="ARBA" id="ARBA00022670"/>
    </source>
</evidence>
<evidence type="ECO:0000256" key="7">
    <source>
        <dbReference type="ARBA" id="ARBA00022729"/>
    </source>
</evidence>
<comment type="similarity">
    <text evidence="3">Belongs to the peptidase S1C family.</text>
</comment>
<reference evidence="18 19" key="1">
    <citation type="submission" date="2016-11" db="EMBL/GenBank/DDBJ databases">
        <authorList>
            <person name="Jaros S."/>
            <person name="Januszkiewicz K."/>
            <person name="Wedrychowicz H."/>
        </authorList>
    </citation>
    <scope>NUCLEOTIDE SEQUENCE [LARGE SCALE GENOMIC DNA]</scope>
    <source>
        <strain evidence="18 19">DSM 18899</strain>
    </source>
</reference>
<feature type="binding site" evidence="15">
    <location>
        <position position="133"/>
    </location>
    <ligand>
        <name>substrate</name>
    </ligand>
</feature>
<dbReference type="EC" id="3.4.21.107" evidence="4"/>
<feature type="domain" description="PDZ" evidence="17">
    <location>
        <begin position="285"/>
        <end position="345"/>
    </location>
</feature>
<dbReference type="PROSITE" id="PS50106">
    <property type="entry name" value="PDZ"/>
    <property type="match status" value="1"/>
</dbReference>
<dbReference type="Gene3D" id="2.40.10.120">
    <property type="match status" value="1"/>
</dbReference>
<keyword evidence="9" id="KW-0574">Periplasm</keyword>
<dbReference type="FunFam" id="2.40.10.120:FF:000007">
    <property type="entry name" value="Periplasmic serine endoprotease DegP-like"/>
    <property type="match status" value="1"/>
</dbReference>
<evidence type="ECO:0000256" key="12">
    <source>
        <dbReference type="ARBA" id="ARBA00023016"/>
    </source>
</evidence>
<dbReference type="SUPFAM" id="SSF50494">
    <property type="entry name" value="Trypsin-like serine proteases"/>
    <property type="match status" value="1"/>
</dbReference>
<dbReference type="Proteomes" id="UP000186513">
    <property type="component" value="Unassembled WGS sequence"/>
</dbReference>
<keyword evidence="12" id="KW-0346">Stress response</keyword>
<evidence type="ECO:0000256" key="1">
    <source>
        <dbReference type="ARBA" id="ARBA00001772"/>
    </source>
</evidence>
<dbReference type="OrthoDB" id="9758917at2"/>
<dbReference type="Pfam" id="PF17820">
    <property type="entry name" value="PDZ_6"/>
    <property type="match status" value="1"/>
</dbReference>
<dbReference type="PANTHER" id="PTHR22939">
    <property type="entry name" value="SERINE PROTEASE FAMILY S1C HTRA-RELATED"/>
    <property type="match status" value="1"/>
</dbReference>
<dbReference type="Gene3D" id="2.30.42.10">
    <property type="match status" value="2"/>
</dbReference>
<dbReference type="InterPro" id="IPR041489">
    <property type="entry name" value="PDZ_6"/>
</dbReference>
<gene>
    <name evidence="18" type="ORF">SAMN02745887_00652</name>
</gene>